<comment type="caution">
    <text evidence="2">The sequence shown here is derived from an EMBL/GenBank/DDBJ whole genome shotgun (WGS) entry which is preliminary data.</text>
</comment>
<dbReference type="GeneID" id="64636084"/>
<evidence type="ECO:0000259" key="1">
    <source>
        <dbReference type="Pfam" id="PF14214"/>
    </source>
</evidence>
<evidence type="ECO:0000313" key="3">
    <source>
        <dbReference type="Proteomes" id="UP000807769"/>
    </source>
</evidence>
<protein>
    <recommendedName>
        <fullName evidence="1">Helitron helicase-like domain-containing protein</fullName>
    </recommendedName>
</protein>
<dbReference type="InterPro" id="IPR025476">
    <property type="entry name" value="Helitron_helicase-like"/>
</dbReference>
<name>A0A9P7ASF1_9AGAM</name>
<organism evidence="2 3">
    <name type="scientific">Suillus subaureus</name>
    <dbReference type="NCBI Taxonomy" id="48587"/>
    <lineage>
        <taxon>Eukaryota</taxon>
        <taxon>Fungi</taxon>
        <taxon>Dikarya</taxon>
        <taxon>Basidiomycota</taxon>
        <taxon>Agaricomycotina</taxon>
        <taxon>Agaricomycetes</taxon>
        <taxon>Agaricomycetidae</taxon>
        <taxon>Boletales</taxon>
        <taxon>Suillineae</taxon>
        <taxon>Suillaceae</taxon>
        <taxon>Suillus</taxon>
    </lineage>
</organism>
<proteinExistence type="predicted"/>
<dbReference type="OrthoDB" id="432234at2759"/>
<feature type="domain" description="Helitron helicase-like" evidence="1">
    <location>
        <begin position="67"/>
        <end position="224"/>
    </location>
</feature>
<dbReference type="Proteomes" id="UP000807769">
    <property type="component" value="Unassembled WGS sequence"/>
</dbReference>
<dbReference type="RefSeq" id="XP_041185138.1">
    <property type="nucleotide sequence ID" value="XM_041342068.1"/>
</dbReference>
<evidence type="ECO:0000313" key="2">
    <source>
        <dbReference type="EMBL" id="KAG1794514.1"/>
    </source>
</evidence>
<reference evidence="2" key="1">
    <citation type="journal article" date="2020" name="New Phytol.">
        <title>Comparative genomics reveals dynamic genome evolution in host specialist ectomycorrhizal fungi.</title>
        <authorList>
            <person name="Lofgren L.A."/>
            <person name="Nguyen N.H."/>
            <person name="Vilgalys R."/>
            <person name="Ruytinx J."/>
            <person name="Liao H.L."/>
            <person name="Branco S."/>
            <person name="Kuo A."/>
            <person name="LaButti K."/>
            <person name="Lipzen A."/>
            <person name="Andreopoulos W."/>
            <person name="Pangilinan J."/>
            <person name="Riley R."/>
            <person name="Hundley H."/>
            <person name="Na H."/>
            <person name="Barry K."/>
            <person name="Grigoriev I.V."/>
            <person name="Stajich J.E."/>
            <person name="Kennedy P.G."/>
        </authorList>
    </citation>
    <scope>NUCLEOTIDE SEQUENCE</scope>
    <source>
        <strain evidence="2">MN1</strain>
    </source>
</reference>
<dbReference type="AlphaFoldDB" id="A0A9P7ASF1"/>
<keyword evidence="3" id="KW-1185">Reference proteome</keyword>
<gene>
    <name evidence="2" type="ORF">BJ212DRAFT_1571908</name>
</gene>
<sequence length="238" mass="27658">MAAALKNLVSEKSTLPDLVVHRGFHPINEYNNPNLIPGMYPTLFPFGIGGFEDDTRSKALSFQQQAQYYLNIADRSFRYHHSFIFVVWNMIQRRMAHLKTFFTQVAQNLTKISPAILDSLASKVEREHRFSDLAPAERNAMNLLKQIRSYFSYFGLSHLFFTFNPCPAHSPIFQVMYGDQTVDLSHRFPRLASAWEHAMHLAHDPVAAADFYEFSFKCCFKYLLGWNFKTRSSSLLWR</sequence>
<dbReference type="EMBL" id="JABBWG010000374">
    <property type="protein sequence ID" value="KAG1794514.1"/>
    <property type="molecule type" value="Genomic_DNA"/>
</dbReference>
<accession>A0A9P7ASF1</accession>
<dbReference type="Pfam" id="PF14214">
    <property type="entry name" value="Helitron_like_N"/>
    <property type="match status" value="1"/>
</dbReference>